<keyword evidence="7" id="KW-0963">Cytoplasm</keyword>
<comment type="subcellular location">
    <subcellularLocation>
        <location evidence="7">Cytoplasm</location>
    </subcellularLocation>
</comment>
<gene>
    <name evidence="7 9" type="primary">ybeY</name>
    <name evidence="9" type="ORF">LOC71_21085</name>
</gene>
<evidence type="ECO:0000256" key="5">
    <source>
        <dbReference type="ARBA" id="ARBA00022801"/>
    </source>
</evidence>
<proteinExistence type="inferred from homology"/>
<evidence type="ECO:0000313" key="10">
    <source>
        <dbReference type="Proteomes" id="UP001430306"/>
    </source>
</evidence>
<dbReference type="SUPFAM" id="SSF55486">
    <property type="entry name" value="Metalloproteases ('zincins'), catalytic domain"/>
    <property type="match status" value="1"/>
</dbReference>
<keyword evidence="3 7" id="KW-0479">Metal-binding</keyword>
<dbReference type="Proteomes" id="UP001430306">
    <property type="component" value="Unassembled WGS sequence"/>
</dbReference>
<comment type="similarity">
    <text evidence="1 7">Belongs to the endoribonuclease YbeY family.</text>
</comment>
<keyword evidence="10" id="KW-1185">Reference proteome</keyword>
<name>A0ABS8NMK6_9BACT</name>
<evidence type="ECO:0000313" key="9">
    <source>
        <dbReference type="EMBL" id="MCC9644777.1"/>
    </source>
</evidence>
<evidence type="ECO:0000256" key="6">
    <source>
        <dbReference type="ARBA" id="ARBA00022833"/>
    </source>
</evidence>
<feature type="binding site" evidence="7">
    <location>
        <position position="136"/>
    </location>
    <ligand>
        <name>Zn(2+)</name>
        <dbReference type="ChEBI" id="CHEBI:29105"/>
        <note>catalytic</note>
    </ligand>
</feature>
<keyword evidence="5 7" id="KW-0378">Hydrolase</keyword>
<dbReference type="RefSeq" id="WP_230276473.1">
    <property type="nucleotide sequence ID" value="NZ_JAJKFW010000060.1"/>
</dbReference>
<dbReference type="HAMAP" id="MF_00009">
    <property type="entry name" value="Endoribonucl_YbeY"/>
    <property type="match status" value="1"/>
</dbReference>
<keyword evidence="7" id="KW-0698">rRNA processing</keyword>
<dbReference type="InterPro" id="IPR020549">
    <property type="entry name" value="YbeY_CS"/>
</dbReference>
<comment type="function">
    <text evidence="7">Single strand-specific metallo-endoribonuclease involved in late-stage 70S ribosome quality control and in maturation of the 3' terminus of the 16S rRNA.</text>
</comment>
<organism evidence="9 10">
    <name type="scientific">Rhodopirellula halodulae</name>
    <dbReference type="NCBI Taxonomy" id="2894198"/>
    <lineage>
        <taxon>Bacteria</taxon>
        <taxon>Pseudomonadati</taxon>
        <taxon>Planctomycetota</taxon>
        <taxon>Planctomycetia</taxon>
        <taxon>Pirellulales</taxon>
        <taxon>Pirellulaceae</taxon>
        <taxon>Rhodopirellula</taxon>
    </lineage>
</organism>
<comment type="cofactor">
    <cofactor evidence="7">
        <name>Zn(2+)</name>
        <dbReference type="ChEBI" id="CHEBI:29105"/>
    </cofactor>
    <text evidence="7">Binds 1 zinc ion.</text>
</comment>
<dbReference type="PROSITE" id="PS01306">
    <property type="entry name" value="UPF0054"/>
    <property type="match status" value="1"/>
</dbReference>
<comment type="caution">
    <text evidence="9">The sequence shown here is derived from an EMBL/GenBank/DDBJ whole genome shotgun (WGS) entry which is preliminary data.</text>
</comment>
<accession>A0ABS8NMK6</accession>
<dbReference type="Pfam" id="PF02130">
    <property type="entry name" value="YbeY"/>
    <property type="match status" value="1"/>
</dbReference>
<dbReference type="PANTHER" id="PTHR46986">
    <property type="entry name" value="ENDORIBONUCLEASE YBEY, CHLOROPLASTIC"/>
    <property type="match status" value="1"/>
</dbReference>
<feature type="region of interest" description="Disordered" evidence="8">
    <location>
        <begin position="171"/>
        <end position="195"/>
    </location>
</feature>
<dbReference type="EMBL" id="JAJKFW010000060">
    <property type="protein sequence ID" value="MCC9644777.1"/>
    <property type="molecule type" value="Genomic_DNA"/>
</dbReference>
<dbReference type="PANTHER" id="PTHR46986:SF1">
    <property type="entry name" value="ENDORIBONUCLEASE YBEY, CHLOROPLASTIC"/>
    <property type="match status" value="1"/>
</dbReference>
<dbReference type="Gene3D" id="3.40.390.30">
    <property type="entry name" value="Metalloproteases ('zincins'), catalytic domain"/>
    <property type="match status" value="1"/>
</dbReference>
<keyword evidence="4 7" id="KW-0255">Endonuclease</keyword>
<evidence type="ECO:0000256" key="7">
    <source>
        <dbReference type="HAMAP-Rule" id="MF_00009"/>
    </source>
</evidence>
<feature type="binding site" evidence="7">
    <location>
        <position position="140"/>
    </location>
    <ligand>
        <name>Zn(2+)</name>
        <dbReference type="ChEBI" id="CHEBI:29105"/>
        <note>catalytic</note>
    </ligand>
</feature>
<dbReference type="EC" id="3.1.-.-" evidence="7"/>
<protein>
    <recommendedName>
        <fullName evidence="7">Endoribonuclease YbeY</fullName>
        <ecNumber evidence="7">3.1.-.-</ecNumber>
    </recommendedName>
</protein>
<evidence type="ECO:0000256" key="1">
    <source>
        <dbReference type="ARBA" id="ARBA00010875"/>
    </source>
</evidence>
<dbReference type="InterPro" id="IPR002036">
    <property type="entry name" value="YbeY"/>
</dbReference>
<feature type="binding site" evidence="7">
    <location>
        <position position="146"/>
    </location>
    <ligand>
        <name>Zn(2+)</name>
        <dbReference type="ChEBI" id="CHEBI:29105"/>
        <note>catalytic</note>
    </ligand>
</feature>
<sequence length="195" mass="21028">MTQPSSPLTPSGRTSSKLTVDVLIDEEAEPDLSIWFGDLETARRALTDAAIAAASVERCFDGTLGVRICDDAAIHPINREFLNHDYPTDVISFPYELDPPRVEGELVASFETAVENTSDPANSLTPREELLLYVVHGTLHIVGHDDQSAIPRAAMRRAEAVAMEQLGIHLPIDEESVSDSTDDPSADDGGSAVAF</sequence>
<keyword evidence="7" id="KW-0690">Ribosome biogenesis</keyword>
<evidence type="ECO:0000256" key="2">
    <source>
        <dbReference type="ARBA" id="ARBA00022722"/>
    </source>
</evidence>
<evidence type="ECO:0000256" key="8">
    <source>
        <dbReference type="SAM" id="MobiDB-lite"/>
    </source>
</evidence>
<evidence type="ECO:0000256" key="4">
    <source>
        <dbReference type="ARBA" id="ARBA00022759"/>
    </source>
</evidence>
<evidence type="ECO:0000256" key="3">
    <source>
        <dbReference type="ARBA" id="ARBA00022723"/>
    </source>
</evidence>
<reference evidence="9" key="1">
    <citation type="submission" date="2021-11" db="EMBL/GenBank/DDBJ databases">
        <title>Genome sequence.</title>
        <authorList>
            <person name="Sun Q."/>
        </authorList>
    </citation>
    <scope>NUCLEOTIDE SEQUENCE</scope>
    <source>
        <strain evidence="9">JC740</strain>
    </source>
</reference>
<dbReference type="NCBIfam" id="TIGR00043">
    <property type="entry name" value="rRNA maturation RNase YbeY"/>
    <property type="match status" value="1"/>
</dbReference>
<dbReference type="InterPro" id="IPR023091">
    <property type="entry name" value="MetalPrtase_cat_dom_sf_prd"/>
</dbReference>
<keyword evidence="2 7" id="KW-0540">Nuclease</keyword>
<keyword evidence="6 7" id="KW-0862">Zinc</keyword>
<feature type="compositionally biased region" description="Acidic residues" evidence="8">
    <location>
        <begin position="173"/>
        <end position="186"/>
    </location>
</feature>